<organism evidence="1 2">
    <name type="scientific">Algoriphagus boritolerans DSM 17298 = JCM 18970</name>
    <dbReference type="NCBI Taxonomy" id="1120964"/>
    <lineage>
        <taxon>Bacteria</taxon>
        <taxon>Pseudomonadati</taxon>
        <taxon>Bacteroidota</taxon>
        <taxon>Cytophagia</taxon>
        <taxon>Cytophagales</taxon>
        <taxon>Cyclobacteriaceae</taxon>
        <taxon>Algoriphagus</taxon>
    </lineage>
</organism>
<dbReference type="EMBL" id="FNVR01000050">
    <property type="protein sequence ID" value="SEG49542.1"/>
    <property type="molecule type" value="Genomic_DNA"/>
</dbReference>
<sequence length="73" mass="8737">MFLEGFFLRLHRKHNKYFEKKKAMFPYVSMLLKKSLLRVFCEKIVNPQPHPIHKKNLAKTERRKVLAALAAKK</sequence>
<protein>
    <submittedName>
        <fullName evidence="1">Uncharacterized protein</fullName>
    </submittedName>
</protein>
<evidence type="ECO:0000313" key="2">
    <source>
        <dbReference type="Proteomes" id="UP000236736"/>
    </source>
</evidence>
<reference evidence="2" key="1">
    <citation type="submission" date="2016-10" db="EMBL/GenBank/DDBJ databases">
        <authorList>
            <person name="Varghese N."/>
            <person name="Submissions S."/>
        </authorList>
    </citation>
    <scope>NUCLEOTIDE SEQUENCE [LARGE SCALE GENOMIC DNA]</scope>
    <source>
        <strain evidence="2">DSM 17298</strain>
    </source>
</reference>
<gene>
    <name evidence="1" type="ORF">SAMN03080598_04208</name>
</gene>
<proteinExistence type="predicted"/>
<keyword evidence="2" id="KW-1185">Reference proteome</keyword>
<dbReference type="AlphaFoldDB" id="A0A1H6AMB2"/>
<accession>A0A1H6AMB2</accession>
<name>A0A1H6AMB2_9BACT</name>
<evidence type="ECO:0000313" key="1">
    <source>
        <dbReference type="EMBL" id="SEG49542.1"/>
    </source>
</evidence>
<dbReference type="Proteomes" id="UP000236736">
    <property type="component" value="Unassembled WGS sequence"/>
</dbReference>